<keyword evidence="5" id="KW-0539">Nucleus</keyword>
<evidence type="ECO:0000256" key="5">
    <source>
        <dbReference type="ARBA" id="ARBA00023242"/>
    </source>
</evidence>
<evidence type="ECO:0000313" key="6">
    <source>
        <dbReference type="EMBL" id="KAL0264678.1"/>
    </source>
</evidence>
<name>A0ABR3CUV1_9PEZI</name>
<evidence type="ECO:0000256" key="3">
    <source>
        <dbReference type="ARBA" id="ARBA00023125"/>
    </source>
</evidence>
<dbReference type="InterPro" id="IPR051089">
    <property type="entry name" value="prtT"/>
</dbReference>
<dbReference type="RefSeq" id="XP_066637418.1">
    <property type="nucleotide sequence ID" value="XM_066772139.1"/>
</dbReference>
<comment type="subcellular location">
    <subcellularLocation>
        <location evidence="1">Nucleus</location>
    </subcellularLocation>
</comment>
<keyword evidence="4" id="KW-0804">Transcription</keyword>
<dbReference type="Proteomes" id="UP001430584">
    <property type="component" value="Unassembled WGS sequence"/>
</dbReference>
<gene>
    <name evidence="6" type="ORF">SLS55_000629</name>
</gene>
<dbReference type="PANTHER" id="PTHR31845">
    <property type="entry name" value="FINGER DOMAIN PROTEIN, PUTATIVE-RELATED"/>
    <property type="match status" value="1"/>
</dbReference>
<evidence type="ECO:0000313" key="7">
    <source>
        <dbReference type="Proteomes" id="UP001430584"/>
    </source>
</evidence>
<comment type="caution">
    <text evidence="6">The sequence shown here is derived from an EMBL/GenBank/DDBJ whole genome shotgun (WGS) entry which is preliminary data.</text>
</comment>
<dbReference type="EMBL" id="JAJVCZ030000001">
    <property type="protein sequence ID" value="KAL0264678.1"/>
    <property type="molecule type" value="Genomic_DNA"/>
</dbReference>
<dbReference type="GeneID" id="92004714"/>
<organism evidence="6 7">
    <name type="scientific">Diplodia seriata</name>
    <dbReference type="NCBI Taxonomy" id="420778"/>
    <lineage>
        <taxon>Eukaryota</taxon>
        <taxon>Fungi</taxon>
        <taxon>Dikarya</taxon>
        <taxon>Ascomycota</taxon>
        <taxon>Pezizomycotina</taxon>
        <taxon>Dothideomycetes</taxon>
        <taxon>Dothideomycetes incertae sedis</taxon>
        <taxon>Botryosphaeriales</taxon>
        <taxon>Botryosphaeriaceae</taxon>
        <taxon>Diplodia</taxon>
    </lineage>
</organism>
<evidence type="ECO:0000256" key="4">
    <source>
        <dbReference type="ARBA" id="ARBA00023163"/>
    </source>
</evidence>
<sequence>MSKYFPFVIIPPDATIQTLRDTKPFLLKSIIVVASIQDLAKQRALGHALMGELTTQLLIQGRRSVDLLQGILVWLAWYHVHFFTNPQTTNLLQLAVGLVIDLGLKRGARAYGSERLERGVTRSAHGELANSELHTSDERRALLGCFYLSTMYVPTLVAQWAKRYDSLRYSAQLAGVCRHLEEAQEYPTDQYLVYLVRLQGIVQRIERKVPIDDFTTDTMIPIAMFVKALHGELDDFKKSLPADLANQSMGFLASRSDTLATSATMWLHYYSAEIYLYEISLSSLPGTPQYGDYTYRRLEMLNGCMHAAKAFIDVYYQIPPPSLINVPFMHFAQLTSTIIALSKLTRLECPGWDQAYAQEFIDFGGIMMKMSARYEEGRAVAEVPLADNPLFTFFARKLRFIKAWNEAKQKGTAEALEAREDSRTRAAKAAEAAAANGSARPVAPAVAASERSDGASLNVNIGGEPMQLEHISQDDIFDQLDPSFWQEWATGDLTMWDADGMQQPCNWNFEGLGGGYQ</sequence>
<evidence type="ECO:0000256" key="2">
    <source>
        <dbReference type="ARBA" id="ARBA00023015"/>
    </source>
</evidence>
<evidence type="ECO:0000256" key="1">
    <source>
        <dbReference type="ARBA" id="ARBA00004123"/>
    </source>
</evidence>
<protein>
    <submittedName>
        <fullName evidence="6">Uncharacterized protein</fullName>
    </submittedName>
</protein>
<keyword evidence="3" id="KW-0238">DNA-binding</keyword>
<reference evidence="6 7" key="1">
    <citation type="submission" date="2024-02" db="EMBL/GenBank/DDBJ databases">
        <title>De novo assembly and annotation of 12 fungi associated with fruit tree decline syndrome in Ontario, Canada.</title>
        <authorList>
            <person name="Sulman M."/>
            <person name="Ellouze W."/>
            <person name="Ilyukhin E."/>
        </authorList>
    </citation>
    <scope>NUCLEOTIDE SEQUENCE [LARGE SCALE GENOMIC DNA]</scope>
    <source>
        <strain evidence="6 7">FDS-637</strain>
    </source>
</reference>
<accession>A0ABR3CUV1</accession>
<proteinExistence type="predicted"/>
<dbReference type="CDD" id="cd12148">
    <property type="entry name" value="fungal_TF_MHR"/>
    <property type="match status" value="1"/>
</dbReference>
<dbReference type="PANTHER" id="PTHR31845:SF10">
    <property type="entry name" value="ZN(II)2CYS6 TRANSCRIPTION FACTOR (EUROFUNG)"/>
    <property type="match status" value="1"/>
</dbReference>
<keyword evidence="2" id="KW-0805">Transcription regulation</keyword>
<keyword evidence="7" id="KW-1185">Reference proteome</keyword>